<organism evidence="2 3">
    <name type="scientific">Aedes albopictus</name>
    <name type="common">Asian tiger mosquito</name>
    <name type="synonym">Stegomyia albopicta</name>
    <dbReference type="NCBI Taxonomy" id="7160"/>
    <lineage>
        <taxon>Eukaryota</taxon>
        <taxon>Metazoa</taxon>
        <taxon>Ecdysozoa</taxon>
        <taxon>Arthropoda</taxon>
        <taxon>Hexapoda</taxon>
        <taxon>Insecta</taxon>
        <taxon>Pterygota</taxon>
        <taxon>Neoptera</taxon>
        <taxon>Endopterygota</taxon>
        <taxon>Diptera</taxon>
        <taxon>Nematocera</taxon>
        <taxon>Culicoidea</taxon>
        <taxon>Culicidae</taxon>
        <taxon>Culicinae</taxon>
        <taxon>Aedini</taxon>
        <taxon>Aedes</taxon>
        <taxon>Stegomyia</taxon>
    </lineage>
</organism>
<dbReference type="InterPro" id="IPR036691">
    <property type="entry name" value="Endo/exonu/phosph_ase_sf"/>
</dbReference>
<dbReference type="SUPFAM" id="SSF56219">
    <property type="entry name" value="DNase I-like"/>
    <property type="match status" value="1"/>
</dbReference>
<evidence type="ECO:0000259" key="1">
    <source>
        <dbReference type="Pfam" id="PF03372"/>
    </source>
</evidence>
<protein>
    <recommendedName>
        <fullName evidence="1">Endonuclease/exonuclease/phosphatase domain-containing protein</fullName>
    </recommendedName>
</protein>
<dbReference type="PANTHER" id="PTHR33395:SF22">
    <property type="entry name" value="REVERSE TRANSCRIPTASE DOMAIN-CONTAINING PROTEIN"/>
    <property type="match status" value="1"/>
</dbReference>
<sequence length="1003" mass="109250">MGAPNPLVTVEPFLPASRSHPGPVYECGEGVFQPVLAGKYISDEHPSLLVTRTPFGSSSCTSFGPSTTTCPEIISNDRIIPPSSSQPSSAVVLTPGCTPASLMGAPNPLVTVEPFLPAIRSHPGPVYECGEGVFQPVLAGNSSCTGFGPRTTTCPEIISNDRIIPPSSSQPSSAVVSTPGCTPASLMGAPNPLVTVEPLLPAIRSHPGPVYECGEGVFQPVLAGKYISDEHPSLLVTRTPFGSSFCTSFGPSTTTCPEIISNDRIIPPSSSQPSSAVVSTPGCTPASLMGAPNPLVTVEPFLPAIRSHPGPVYECGEGVFQPVLAGKYISDEHTSLPVTRTPFGSSSCTGFGPRTTTCPEIISNDRIIPPSSSQPSSAVVSTPGCTPASLMEAPNLLVTVEPFLPATRSHPGPVYECGEGVFQAPFTGEYTCNPSNCLSVPVVPYSRISNTPSNTTVTNPVFNDTLLIYYQNAGGMNCDVTKYYLATSDGCYDVVVLTETWLDPRTTSSSVFGPDYEVFRCDRSPRNSRKLTGGGVLIAVKKTRRVTNIQNDLWGSVEQVWVRIQLSNRSIFLCGIYFPPDRIRDESLIDTHNLSIMSVVETASATDEIIVIGDFNLPGISWRSSCNGFLYPDVEHSSIHNGASKLLDCYSTATLRQINQVTNENNRCLDLCFVSAQEEAPVIIEAPLPLVKDVNHHKALVITLHDHQISLAQSISSVFYDFRKADHQSIIEYLAAIDWNDVLDERDVDIAARTLSHILGHIVDRHVPKKIRANNDHPWISRDLRRMKTTKRAALTRYSKYRTFSLREHYTRLNSAYKVASRLCFNRYQRKIQQNLKSKPQEFWRFVNEKRKESGLPTTMTLDEKVASTPDTICQLFAEKFSSIFCNETLPAAIIAEAANNVPLVEDTWANFVVDATMICDAAARLKTSTKPGPDGIPSDFLKKHIESLLIPILHVFNLSLSNGVFPSIWKTSTMFPVYKKGDRQNVTIGVFRVYARSPNCLN</sequence>
<dbReference type="Gene3D" id="3.60.10.10">
    <property type="entry name" value="Endonuclease/exonuclease/phosphatase"/>
    <property type="match status" value="1"/>
</dbReference>
<accession>A0ABM1YNU3</accession>
<dbReference type="PANTHER" id="PTHR33395">
    <property type="entry name" value="TRANSCRIPTASE, PUTATIVE-RELATED-RELATED"/>
    <property type="match status" value="1"/>
</dbReference>
<dbReference type="EnsemblMetazoa" id="AALFPA23_010814.R15224">
    <property type="protein sequence ID" value="AALFPA23_010814.P15224"/>
    <property type="gene ID" value="AALFPA23_010814"/>
</dbReference>
<reference evidence="3" key="1">
    <citation type="journal article" date="2015" name="Proc. Natl. Acad. Sci. U.S.A.">
        <title>Genome sequence of the Asian Tiger mosquito, Aedes albopictus, reveals insights into its biology, genetics, and evolution.</title>
        <authorList>
            <person name="Chen X.G."/>
            <person name="Jiang X."/>
            <person name="Gu J."/>
            <person name="Xu M."/>
            <person name="Wu Y."/>
            <person name="Deng Y."/>
            <person name="Zhang C."/>
            <person name="Bonizzoni M."/>
            <person name="Dermauw W."/>
            <person name="Vontas J."/>
            <person name="Armbruster P."/>
            <person name="Huang X."/>
            <person name="Yang Y."/>
            <person name="Zhang H."/>
            <person name="He W."/>
            <person name="Peng H."/>
            <person name="Liu Y."/>
            <person name="Wu K."/>
            <person name="Chen J."/>
            <person name="Lirakis M."/>
            <person name="Topalis P."/>
            <person name="Van Leeuwen T."/>
            <person name="Hall A.B."/>
            <person name="Jiang X."/>
            <person name="Thorpe C."/>
            <person name="Mueller R.L."/>
            <person name="Sun C."/>
            <person name="Waterhouse R.M."/>
            <person name="Yan G."/>
            <person name="Tu Z.J."/>
            <person name="Fang X."/>
            <person name="James A.A."/>
        </authorList>
    </citation>
    <scope>NUCLEOTIDE SEQUENCE [LARGE SCALE GENOMIC DNA]</scope>
    <source>
        <strain evidence="3">Foshan</strain>
    </source>
</reference>
<reference evidence="2" key="2">
    <citation type="submission" date="2025-05" db="UniProtKB">
        <authorList>
            <consortium name="EnsemblMetazoa"/>
        </authorList>
    </citation>
    <scope>IDENTIFICATION</scope>
    <source>
        <strain evidence="2">Foshan</strain>
    </source>
</reference>
<dbReference type="GeneID" id="134291840"/>
<dbReference type="Pfam" id="PF03372">
    <property type="entry name" value="Exo_endo_phos"/>
    <property type="match status" value="1"/>
</dbReference>
<evidence type="ECO:0000313" key="2">
    <source>
        <dbReference type="EnsemblMetazoa" id="AALFPA23_010814.P15224"/>
    </source>
</evidence>
<dbReference type="InterPro" id="IPR005135">
    <property type="entry name" value="Endo/exonuclease/phosphatase"/>
</dbReference>
<evidence type="ECO:0000313" key="3">
    <source>
        <dbReference type="Proteomes" id="UP000069940"/>
    </source>
</evidence>
<dbReference type="RefSeq" id="XP_062716089.1">
    <property type="nucleotide sequence ID" value="XM_062860105.1"/>
</dbReference>
<proteinExistence type="predicted"/>
<name>A0ABM1YNU3_AEDAL</name>
<feature type="domain" description="Endonuclease/exonuclease/phosphatase" evidence="1">
    <location>
        <begin position="493"/>
        <end position="676"/>
    </location>
</feature>
<dbReference type="Proteomes" id="UP000069940">
    <property type="component" value="Unassembled WGS sequence"/>
</dbReference>
<keyword evidence="3" id="KW-1185">Reference proteome</keyword>